<evidence type="ECO:0000313" key="1">
    <source>
        <dbReference type="EMBL" id="CAA9995009.1"/>
    </source>
</evidence>
<protein>
    <submittedName>
        <fullName evidence="1">Uncharacterized protein</fullName>
    </submittedName>
</protein>
<evidence type="ECO:0000313" key="2">
    <source>
        <dbReference type="Proteomes" id="UP000479000"/>
    </source>
</evidence>
<gene>
    <name evidence="1" type="ORF">NTEN_LOCUS1800</name>
</gene>
<dbReference type="EMBL" id="CADCXU010002882">
    <property type="protein sequence ID" value="CAA9995009.1"/>
    <property type="molecule type" value="Genomic_DNA"/>
</dbReference>
<dbReference type="Proteomes" id="UP000479000">
    <property type="component" value="Unassembled WGS sequence"/>
</dbReference>
<reference evidence="1 2" key="1">
    <citation type="submission" date="2020-02" db="EMBL/GenBank/DDBJ databases">
        <authorList>
            <person name="Ferguson B K."/>
        </authorList>
    </citation>
    <scope>NUCLEOTIDE SEQUENCE [LARGE SCALE GENOMIC DNA]</scope>
</reference>
<proteinExistence type="predicted"/>
<organism evidence="1 2">
    <name type="scientific">Nesidiocoris tenuis</name>
    <dbReference type="NCBI Taxonomy" id="355587"/>
    <lineage>
        <taxon>Eukaryota</taxon>
        <taxon>Metazoa</taxon>
        <taxon>Ecdysozoa</taxon>
        <taxon>Arthropoda</taxon>
        <taxon>Hexapoda</taxon>
        <taxon>Insecta</taxon>
        <taxon>Pterygota</taxon>
        <taxon>Neoptera</taxon>
        <taxon>Paraneoptera</taxon>
        <taxon>Hemiptera</taxon>
        <taxon>Heteroptera</taxon>
        <taxon>Panheteroptera</taxon>
        <taxon>Cimicomorpha</taxon>
        <taxon>Miridae</taxon>
        <taxon>Dicyphina</taxon>
        <taxon>Nesidiocoris</taxon>
    </lineage>
</organism>
<name>A0A6H5FZ72_9HEMI</name>
<accession>A0A6H5FZ72</accession>
<sequence>MKKKLKLVIEIEVKVTKKKNVNVNVNDGLIVLTHRASQGMGLVLQYHLIPKTPIARDDKNHKAMDQIFHGTCGNRTHNSQRLRGHRSRDCRLRRRFPTGHNLLRGLYLLSRLQKYLD</sequence>
<dbReference type="AlphaFoldDB" id="A0A6H5FZ72"/>
<keyword evidence="2" id="KW-1185">Reference proteome</keyword>